<gene>
    <name evidence="3" type="ORF">RM446_15850</name>
</gene>
<comment type="caution">
    <text evidence="3">The sequence shown here is derived from an EMBL/GenBank/DDBJ whole genome shotgun (WGS) entry which is preliminary data.</text>
</comment>
<dbReference type="InterPro" id="IPR054488">
    <property type="entry name" value="ThcOx_dom2"/>
</dbReference>
<dbReference type="SUPFAM" id="SSF55469">
    <property type="entry name" value="FMN-dependent nitroreductase-like"/>
    <property type="match status" value="1"/>
</dbReference>
<dbReference type="InterPro" id="IPR052544">
    <property type="entry name" value="Bacteriocin_Proc_Enz"/>
</dbReference>
<dbReference type="InterPro" id="IPR000415">
    <property type="entry name" value="Nitroreductase-like"/>
</dbReference>
<sequence>MTVEVELLQLRAGVDAATAESGETHLLRWPHAGALGTLSPSQWTALRHLSSQQCTREGLRRQAGASAEELGELVDRLRDGGWLRVTVTEDETPLYTVEPLRAARPRDADYRLAHAALSRFAALAPDGHHLVLAAPEGACDVRLHDPRVLAVVSGLAGGAEVPALARHSGGLTERTVRRLLADLEFAGVLDREDDAEPDDLRLRQWSPHELWFHAHSRQGDRRTLGADMGATLRFAGAVAPLPARRNPVGSPLPLDRPDLGTLRMTDPPLTAVLEDRASQREHDPENPITLRALSEFLYRCTGIRERVAPGGQEYLGRPYPAGGALYELEFYPLVQRVDGLSPGLYRYDQNGHHLECVDAAPEVLRRMVQVFQASSEKSEPPQVVVVVSARFGRVMWKYEAMAYALTLKHVGVIYQVMYLVATAMGLAGCALGAGTATDLSEAIGADPLAESAVGEFMLGAKPSSAGRDANG</sequence>
<proteinExistence type="predicted"/>
<evidence type="ECO:0000313" key="4">
    <source>
        <dbReference type="Proteomes" id="UP001183226"/>
    </source>
</evidence>
<dbReference type="Pfam" id="PF00881">
    <property type="entry name" value="Nitroreductase"/>
    <property type="match status" value="1"/>
</dbReference>
<accession>A0ABU2KWB1</accession>
<name>A0ABU2KWB1_9ACTN</name>
<dbReference type="NCBIfam" id="TIGR03605">
    <property type="entry name" value="antibiot_sagB"/>
    <property type="match status" value="1"/>
</dbReference>
<keyword evidence="4" id="KW-1185">Reference proteome</keyword>
<dbReference type="PANTHER" id="PTHR43745">
    <property type="entry name" value="NITROREDUCTASE MJ1384-RELATED"/>
    <property type="match status" value="1"/>
</dbReference>
<evidence type="ECO:0000259" key="1">
    <source>
        <dbReference type="Pfam" id="PF00881"/>
    </source>
</evidence>
<reference evidence="4" key="1">
    <citation type="submission" date="2023-07" db="EMBL/GenBank/DDBJ databases">
        <title>30 novel species of actinomycetes from the DSMZ collection.</title>
        <authorList>
            <person name="Nouioui I."/>
        </authorList>
    </citation>
    <scope>NUCLEOTIDE SEQUENCE [LARGE SCALE GENOMIC DNA]</scope>
    <source>
        <strain evidence="4">DSM 45055</strain>
    </source>
</reference>
<protein>
    <submittedName>
        <fullName evidence="3">SagB family peptide dehydrogenase</fullName>
    </submittedName>
</protein>
<evidence type="ECO:0000313" key="3">
    <source>
        <dbReference type="EMBL" id="MDT0303589.1"/>
    </source>
</evidence>
<evidence type="ECO:0000259" key="2">
    <source>
        <dbReference type="Pfam" id="PF22767"/>
    </source>
</evidence>
<dbReference type="RefSeq" id="WP_311546076.1">
    <property type="nucleotide sequence ID" value="NZ_JAVREK010000016.1"/>
</dbReference>
<dbReference type="PANTHER" id="PTHR43745:SF2">
    <property type="entry name" value="NITROREDUCTASE MJ1384-RELATED"/>
    <property type="match status" value="1"/>
</dbReference>
<dbReference type="EMBL" id="JAVREK010000016">
    <property type="protein sequence ID" value="MDT0303589.1"/>
    <property type="molecule type" value="Genomic_DNA"/>
</dbReference>
<dbReference type="Pfam" id="PF22767">
    <property type="entry name" value="ThcOx"/>
    <property type="match status" value="1"/>
</dbReference>
<dbReference type="Proteomes" id="UP001183226">
    <property type="component" value="Unassembled WGS sequence"/>
</dbReference>
<dbReference type="InterPro" id="IPR029479">
    <property type="entry name" value="Nitroreductase"/>
</dbReference>
<dbReference type="Gene3D" id="3.40.109.10">
    <property type="entry name" value="NADH Oxidase"/>
    <property type="match status" value="1"/>
</dbReference>
<dbReference type="CDD" id="cd02142">
    <property type="entry name" value="McbC_SagB-like_oxidoreductase"/>
    <property type="match status" value="1"/>
</dbReference>
<dbReference type="InterPro" id="IPR020051">
    <property type="entry name" value="SagB-type_dehydrogenase"/>
</dbReference>
<feature type="domain" description="Cyanobactin oxidase ThcOx second" evidence="2">
    <location>
        <begin position="116"/>
        <end position="220"/>
    </location>
</feature>
<feature type="domain" description="Nitroreductase" evidence="1">
    <location>
        <begin position="274"/>
        <end position="458"/>
    </location>
</feature>
<organism evidence="3 4">
    <name type="scientific">Streptomonospora wellingtoniae</name>
    <dbReference type="NCBI Taxonomy" id="3075544"/>
    <lineage>
        <taxon>Bacteria</taxon>
        <taxon>Bacillati</taxon>
        <taxon>Actinomycetota</taxon>
        <taxon>Actinomycetes</taxon>
        <taxon>Streptosporangiales</taxon>
        <taxon>Nocardiopsidaceae</taxon>
        <taxon>Streptomonospora</taxon>
    </lineage>
</organism>